<organism evidence="2 3">
    <name type="scientific">Cognatiyoonia koreensis</name>
    <dbReference type="NCBI Taxonomy" id="364200"/>
    <lineage>
        <taxon>Bacteria</taxon>
        <taxon>Pseudomonadati</taxon>
        <taxon>Pseudomonadota</taxon>
        <taxon>Alphaproteobacteria</taxon>
        <taxon>Rhodobacterales</taxon>
        <taxon>Paracoccaceae</taxon>
        <taxon>Cognatiyoonia</taxon>
    </lineage>
</organism>
<dbReference type="OrthoDB" id="7847071at2"/>
<evidence type="ECO:0008006" key="4">
    <source>
        <dbReference type="Google" id="ProtNLM"/>
    </source>
</evidence>
<feature type="transmembrane region" description="Helical" evidence="1">
    <location>
        <begin position="76"/>
        <end position="98"/>
    </location>
</feature>
<keyword evidence="1" id="KW-0472">Membrane</keyword>
<keyword evidence="3" id="KW-1185">Reference proteome</keyword>
<proteinExistence type="predicted"/>
<keyword evidence="1" id="KW-1133">Transmembrane helix</keyword>
<protein>
    <recommendedName>
        <fullName evidence="4">Component of SufBCD complex</fullName>
    </recommendedName>
</protein>
<dbReference type="EMBL" id="FOIZ01000001">
    <property type="protein sequence ID" value="SEW10247.1"/>
    <property type="molecule type" value="Genomic_DNA"/>
</dbReference>
<dbReference type="STRING" id="364200.SAMN04488515_1054"/>
<dbReference type="RefSeq" id="WP_089991119.1">
    <property type="nucleotide sequence ID" value="NZ_FOIZ01000001.1"/>
</dbReference>
<sequence length="174" mass="19409">MDWSRALFQVIDLRSFSSLWYWMAVAVVWSSVSHYVLGVPYDMIQRARRHGGQAEQDLHDMVRVCVNRLLHISQAAGIIIIALLCFVLSSLAAMGFWYDAELAQAIFLLAFPMSIVGAVSLATARKIAETQPQGEALYAALNKHRLITQAIGMVAIFLTAMYGMYQNLDVVRGL</sequence>
<keyword evidence="1" id="KW-0812">Transmembrane</keyword>
<feature type="transmembrane region" description="Helical" evidence="1">
    <location>
        <begin position="20"/>
        <end position="39"/>
    </location>
</feature>
<dbReference type="AlphaFoldDB" id="A0A1I0P871"/>
<reference evidence="2 3" key="1">
    <citation type="submission" date="2016-10" db="EMBL/GenBank/DDBJ databases">
        <authorList>
            <person name="de Groot N.N."/>
        </authorList>
    </citation>
    <scope>NUCLEOTIDE SEQUENCE [LARGE SCALE GENOMIC DNA]</scope>
    <source>
        <strain evidence="2 3">DSM 17925</strain>
    </source>
</reference>
<feature type="transmembrane region" description="Helical" evidence="1">
    <location>
        <begin position="104"/>
        <end position="125"/>
    </location>
</feature>
<accession>A0A1I0P871</accession>
<evidence type="ECO:0000313" key="3">
    <source>
        <dbReference type="Proteomes" id="UP000199167"/>
    </source>
</evidence>
<feature type="transmembrane region" description="Helical" evidence="1">
    <location>
        <begin position="146"/>
        <end position="165"/>
    </location>
</feature>
<evidence type="ECO:0000313" key="2">
    <source>
        <dbReference type="EMBL" id="SEW10247.1"/>
    </source>
</evidence>
<gene>
    <name evidence="2" type="ORF">SAMN04488515_1054</name>
</gene>
<dbReference type="Proteomes" id="UP000199167">
    <property type="component" value="Unassembled WGS sequence"/>
</dbReference>
<evidence type="ECO:0000256" key="1">
    <source>
        <dbReference type="SAM" id="Phobius"/>
    </source>
</evidence>
<name>A0A1I0P871_9RHOB</name>